<reference evidence="5" key="1">
    <citation type="submission" date="2021-11" db="EMBL/GenBank/DDBJ databases">
        <title>Description of a new species Pelosinus isolated from the bottom sediments of Lake Baikal.</title>
        <authorList>
            <person name="Zakharyuk A."/>
        </authorList>
    </citation>
    <scope>NUCLEOTIDE SEQUENCE</scope>
    <source>
        <strain evidence="5">Bkl1</strain>
    </source>
</reference>
<evidence type="ECO:0000256" key="3">
    <source>
        <dbReference type="ARBA" id="ARBA00022748"/>
    </source>
</evidence>
<dbReference type="Gene3D" id="2.40.50.140">
    <property type="entry name" value="Nucleic acid-binding proteins"/>
    <property type="match status" value="1"/>
</dbReference>
<accession>A0ABS8HNP1</accession>
<dbReference type="SUPFAM" id="SSF82093">
    <property type="entry name" value="Heme chaperone CcmE"/>
    <property type="match status" value="1"/>
</dbReference>
<keyword evidence="2" id="KW-0479">Metal-binding</keyword>
<dbReference type="EMBL" id="JAJHJB010000005">
    <property type="protein sequence ID" value="MCC5464820.1"/>
    <property type="molecule type" value="Genomic_DNA"/>
</dbReference>
<keyword evidence="2" id="KW-0408">Iron</keyword>
<organism evidence="5 6">
    <name type="scientific">Pelosinus baikalensis</name>
    <dbReference type="NCBI Taxonomy" id="2892015"/>
    <lineage>
        <taxon>Bacteria</taxon>
        <taxon>Bacillati</taxon>
        <taxon>Bacillota</taxon>
        <taxon>Negativicutes</taxon>
        <taxon>Selenomonadales</taxon>
        <taxon>Sporomusaceae</taxon>
        <taxon>Pelosinus</taxon>
    </lineage>
</organism>
<evidence type="ECO:0000256" key="1">
    <source>
        <dbReference type="ARBA" id="ARBA00004370"/>
    </source>
</evidence>
<dbReference type="InterPro" id="IPR004329">
    <property type="entry name" value="CcmE"/>
</dbReference>
<evidence type="ECO:0000256" key="4">
    <source>
        <dbReference type="ARBA" id="ARBA00023136"/>
    </source>
</evidence>
<comment type="subcellular location">
    <subcellularLocation>
        <location evidence="1">Membrane</location>
    </subcellularLocation>
</comment>
<dbReference type="Proteomes" id="UP001165492">
    <property type="component" value="Unassembled WGS sequence"/>
</dbReference>
<evidence type="ECO:0000256" key="2">
    <source>
        <dbReference type="ARBA" id="ARBA00022617"/>
    </source>
</evidence>
<evidence type="ECO:0000313" key="5">
    <source>
        <dbReference type="EMBL" id="MCC5464820.1"/>
    </source>
</evidence>
<keyword evidence="2" id="KW-0349">Heme</keyword>
<dbReference type="InterPro" id="IPR012340">
    <property type="entry name" value="NA-bd_OB-fold"/>
</dbReference>
<keyword evidence="6" id="KW-1185">Reference proteome</keyword>
<protein>
    <submittedName>
        <fullName evidence="5">Cytochrome c maturation protein CcmE</fullName>
    </submittedName>
</protein>
<keyword evidence="3" id="KW-0201">Cytochrome c-type biogenesis</keyword>
<name>A0ABS8HNP1_9FIRM</name>
<sequence length="126" mass="13816">MKKRHGIGIGIIALFIIFSAVSFKSSLTPYVTFAKAKTMSGSVQVRGVLISERVIMTEDKKAITFKLQDENGQEALIVYKGTKPDGIEEATSIVAIGKYQNDQFIAEKLLVKCPSKYQSVQGSVNK</sequence>
<evidence type="ECO:0000313" key="6">
    <source>
        <dbReference type="Proteomes" id="UP001165492"/>
    </source>
</evidence>
<gene>
    <name evidence="5" type="ORF">LMF89_05475</name>
</gene>
<dbReference type="InterPro" id="IPR036127">
    <property type="entry name" value="CcmE-like_sf"/>
</dbReference>
<proteinExistence type="predicted"/>
<keyword evidence="4" id="KW-0472">Membrane</keyword>
<dbReference type="RefSeq" id="WP_007935531.1">
    <property type="nucleotide sequence ID" value="NZ_JAJHJB010000005.1"/>
</dbReference>
<comment type="caution">
    <text evidence="5">The sequence shown here is derived from an EMBL/GenBank/DDBJ whole genome shotgun (WGS) entry which is preliminary data.</text>
</comment>
<dbReference type="Pfam" id="PF03100">
    <property type="entry name" value="CcmE"/>
    <property type="match status" value="1"/>
</dbReference>